<reference evidence="2 3" key="1">
    <citation type="journal article" date="2015" name="Nature">
        <title>rRNA introns, odd ribosomes, and small enigmatic genomes across a large radiation of phyla.</title>
        <authorList>
            <person name="Brown C.T."/>
            <person name="Hug L.A."/>
            <person name="Thomas B.C."/>
            <person name="Sharon I."/>
            <person name="Castelle C.J."/>
            <person name="Singh A."/>
            <person name="Wilkins M.J."/>
            <person name="Williams K.H."/>
            <person name="Banfield J.F."/>
        </authorList>
    </citation>
    <scope>NUCLEOTIDE SEQUENCE [LARGE SCALE GENOMIC DNA]</scope>
</reference>
<accession>A0A0G1FNX2</accession>
<organism evidence="2 3">
    <name type="scientific">Candidatus Gottesmanbacteria bacterium GW2011_GWA2_43_14</name>
    <dbReference type="NCBI Taxonomy" id="1618443"/>
    <lineage>
        <taxon>Bacteria</taxon>
        <taxon>Candidatus Gottesmaniibacteriota</taxon>
    </lineage>
</organism>
<protein>
    <submittedName>
        <fullName evidence="2">Uncharacterized protein</fullName>
    </submittedName>
</protein>
<dbReference type="EMBL" id="LCFP01000009">
    <property type="protein sequence ID" value="KKS96696.1"/>
    <property type="molecule type" value="Genomic_DNA"/>
</dbReference>
<dbReference type="Proteomes" id="UP000034894">
    <property type="component" value="Unassembled WGS sequence"/>
</dbReference>
<dbReference type="STRING" id="1618443.UV73_C0009G0047"/>
<evidence type="ECO:0000313" key="3">
    <source>
        <dbReference type="Proteomes" id="UP000034894"/>
    </source>
</evidence>
<evidence type="ECO:0000256" key="1">
    <source>
        <dbReference type="SAM" id="Phobius"/>
    </source>
</evidence>
<evidence type="ECO:0000313" key="2">
    <source>
        <dbReference type="EMBL" id="KKS96696.1"/>
    </source>
</evidence>
<keyword evidence="1" id="KW-1133">Transmembrane helix</keyword>
<name>A0A0G1FNX2_9BACT</name>
<gene>
    <name evidence="2" type="ORF">UV73_C0009G0047</name>
</gene>
<feature type="transmembrane region" description="Helical" evidence="1">
    <location>
        <begin position="12"/>
        <end position="37"/>
    </location>
</feature>
<comment type="caution">
    <text evidence="2">The sequence shown here is derived from an EMBL/GenBank/DDBJ whole genome shotgun (WGS) entry which is preliminary data.</text>
</comment>
<dbReference type="AlphaFoldDB" id="A0A0G1FNX2"/>
<keyword evidence="1" id="KW-0812">Transmembrane</keyword>
<keyword evidence="1" id="KW-0472">Membrane</keyword>
<proteinExistence type="predicted"/>
<sequence>MMKRSQDLGQTMIEVIVALTLIILFLSGVVIVELYAIRNADYSRHKSQATQLAKQQLERARVVRDAGGIAALDICQTTCFINYMLTPVPVTPTGPFGQSLTIVGASSYDCPLPEVTVIPEPQSYMATAVVEWGEGAQVTPVPRAELSSCITDWR</sequence>